<evidence type="ECO:0000259" key="6">
    <source>
        <dbReference type="Pfam" id="PF00151"/>
    </source>
</evidence>
<gene>
    <name evidence="7" type="ORF">C0J50_5974</name>
</gene>
<keyword evidence="3" id="KW-0964">Secreted</keyword>
<dbReference type="PANTHER" id="PTHR11610">
    <property type="entry name" value="LIPASE"/>
    <property type="match status" value="1"/>
</dbReference>
<accession>A0AAD5A3H6</accession>
<feature type="compositionally biased region" description="Polar residues" evidence="5">
    <location>
        <begin position="590"/>
        <end position="607"/>
    </location>
</feature>
<feature type="compositionally biased region" description="Basic and acidic residues" evidence="5">
    <location>
        <begin position="656"/>
        <end position="669"/>
    </location>
</feature>
<dbReference type="GO" id="GO:0004465">
    <property type="term" value="F:lipoprotein lipase activity"/>
    <property type="evidence" value="ECO:0007669"/>
    <property type="project" value="TreeGrafter"/>
</dbReference>
<evidence type="ECO:0000256" key="4">
    <source>
        <dbReference type="RuleBase" id="RU004262"/>
    </source>
</evidence>
<feature type="domain" description="Lipase" evidence="6">
    <location>
        <begin position="105"/>
        <end position="416"/>
    </location>
</feature>
<evidence type="ECO:0000256" key="3">
    <source>
        <dbReference type="ARBA" id="ARBA00022525"/>
    </source>
</evidence>
<dbReference type="AlphaFoldDB" id="A0AAD5A3H6"/>
<proteinExistence type="inferred from homology"/>
<dbReference type="Proteomes" id="UP001205998">
    <property type="component" value="Unassembled WGS sequence"/>
</dbReference>
<protein>
    <submittedName>
        <fullName evidence="7">Hepatic triacylglycerol lipase-like</fullName>
    </submittedName>
</protein>
<name>A0AAD5A3H6_SILAS</name>
<feature type="compositionally biased region" description="Low complexity" evidence="5">
    <location>
        <begin position="636"/>
        <end position="645"/>
    </location>
</feature>
<keyword evidence="8" id="KW-1185">Reference proteome</keyword>
<dbReference type="FunFam" id="3.40.50.1820:FF:000441">
    <property type="entry name" value="Lipoprotein lipase"/>
    <property type="match status" value="1"/>
</dbReference>
<reference evidence="7" key="1">
    <citation type="submission" date="2018-07" db="EMBL/GenBank/DDBJ databases">
        <title>Comparative genomics of catfishes provides insights into carnivory and benthic adaptation.</title>
        <authorList>
            <person name="Zhang Y."/>
            <person name="Wang D."/>
            <person name="Peng Z."/>
            <person name="Zheng S."/>
            <person name="Shao F."/>
            <person name="Tao W."/>
        </authorList>
    </citation>
    <scope>NUCLEOTIDE SEQUENCE</scope>
    <source>
        <strain evidence="7">Chongqing</strain>
    </source>
</reference>
<dbReference type="InterPro" id="IPR029058">
    <property type="entry name" value="AB_hydrolase_fold"/>
</dbReference>
<dbReference type="CDD" id="cd00707">
    <property type="entry name" value="Pancreat_lipase_like"/>
    <property type="match status" value="1"/>
</dbReference>
<dbReference type="PRINTS" id="PR00821">
    <property type="entry name" value="TAGLIPASE"/>
</dbReference>
<dbReference type="Gene3D" id="3.40.50.1820">
    <property type="entry name" value="alpha/beta hydrolase"/>
    <property type="match status" value="1"/>
</dbReference>
<evidence type="ECO:0000256" key="5">
    <source>
        <dbReference type="SAM" id="MobiDB-lite"/>
    </source>
</evidence>
<evidence type="ECO:0000256" key="1">
    <source>
        <dbReference type="ARBA" id="ARBA00004613"/>
    </source>
</evidence>
<evidence type="ECO:0000256" key="2">
    <source>
        <dbReference type="ARBA" id="ARBA00010701"/>
    </source>
</evidence>
<dbReference type="EMBL" id="MU579904">
    <property type="protein sequence ID" value="KAI5608972.1"/>
    <property type="molecule type" value="Genomic_DNA"/>
</dbReference>
<dbReference type="SUPFAM" id="SSF53474">
    <property type="entry name" value="alpha/beta-Hydrolases"/>
    <property type="match status" value="1"/>
</dbReference>
<feature type="compositionally biased region" description="Basic residues" evidence="5">
    <location>
        <begin position="577"/>
        <end position="589"/>
    </location>
</feature>
<evidence type="ECO:0000313" key="7">
    <source>
        <dbReference type="EMBL" id="KAI5608972.1"/>
    </source>
</evidence>
<dbReference type="InterPro" id="IPR033906">
    <property type="entry name" value="Lipase_N"/>
</dbReference>
<dbReference type="InterPro" id="IPR036392">
    <property type="entry name" value="PLAT/LH2_dom_sf"/>
</dbReference>
<dbReference type="Gene3D" id="2.60.60.20">
    <property type="entry name" value="PLAT/LH2 domain"/>
    <property type="match status" value="1"/>
</dbReference>
<comment type="subcellular location">
    <subcellularLocation>
        <location evidence="1">Secreted</location>
    </subcellularLocation>
</comment>
<organism evidence="7 8">
    <name type="scientific">Silurus asotus</name>
    <name type="common">Amur catfish</name>
    <name type="synonym">Parasilurus asotus</name>
    <dbReference type="NCBI Taxonomy" id="30991"/>
    <lineage>
        <taxon>Eukaryota</taxon>
        <taxon>Metazoa</taxon>
        <taxon>Chordata</taxon>
        <taxon>Craniata</taxon>
        <taxon>Vertebrata</taxon>
        <taxon>Euteleostomi</taxon>
        <taxon>Actinopterygii</taxon>
        <taxon>Neopterygii</taxon>
        <taxon>Teleostei</taxon>
        <taxon>Ostariophysi</taxon>
        <taxon>Siluriformes</taxon>
        <taxon>Siluridae</taxon>
        <taxon>Silurus</taxon>
    </lineage>
</organism>
<sequence>MGYNQFSQFITGFKSVHTPELEMVDHFKHTPYFYSTQLSEKIPFKTGLWMFVHPSLLGNNIDVGVTGAMMKAVSTILFFLLIHIEAVKSKGNSTDHVGELEMDNEVKVPRVVNSTFHMHLQGSLLEDTCVIKPFQSDTLDTCSYNTSSPLIIIIHGWTMSGKMEEWIFSLALALKTRLEQVNILIIDWRPLAFQPYPTAAKNARQVGLDVANLLKWLEETTQLSMDKVHLIGYSLGAHVAGFAGSHFTKAKKLGRITGLDPAGPNFEGVPASDRLSPDDAKFVDVIHTFAKSSIGLAVGIKQTVGHVDFYPNGGYFQPGCHMSDIYNNVYKYGLEGVPKTIKCAHQRAVHLFIDSLLNTDQQMTAYRCRTDHAFDQGLCLDCKKNRCNTLGYGARKVYNGDYSKGLYLKTGTQTPFKVYHYQIKVMVLNLIEQDKASISIALSGSEGESPHIPITLCYDEEIISVIHFPCHHVIPVTQYITFSPRSLEHPENKTYSTLLAVDLWLGELQALHLRMTGVEDWSNWWRRIMNRNGDSNDTELIVAKIRLKCGESQEKTWFCDQTAAVTHLKPAKEHKFVRCQHSKKKKRSSRNLQDNINSQGFPISPRQTKTEESETGRHWQGVVVVLWETIGELSVSSGPSGNSHAAGGGGVGAEADAGKDAGSDGHAHEGAGSGCGGGGDDADAAAAAVVVVVVG</sequence>
<dbReference type="GO" id="GO:0016042">
    <property type="term" value="P:lipid catabolic process"/>
    <property type="evidence" value="ECO:0007669"/>
    <property type="project" value="TreeGrafter"/>
</dbReference>
<dbReference type="InterPro" id="IPR000734">
    <property type="entry name" value="TAG_lipase"/>
</dbReference>
<feature type="region of interest" description="Disordered" evidence="5">
    <location>
        <begin position="576"/>
        <end position="616"/>
    </location>
</feature>
<dbReference type="GO" id="GO:0034185">
    <property type="term" value="F:apolipoprotein binding"/>
    <property type="evidence" value="ECO:0007669"/>
    <property type="project" value="TreeGrafter"/>
</dbReference>
<dbReference type="InterPro" id="IPR013818">
    <property type="entry name" value="Lipase"/>
</dbReference>
<dbReference type="PANTHER" id="PTHR11610:SF2">
    <property type="entry name" value="HEPATIC TRIACYLGLYCEROL LIPASE"/>
    <property type="match status" value="1"/>
</dbReference>
<comment type="caution">
    <text evidence="7">The sequence shown here is derived from an EMBL/GenBank/DDBJ whole genome shotgun (WGS) entry which is preliminary data.</text>
</comment>
<dbReference type="SUPFAM" id="SSF49723">
    <property type="entry name" value="Lipase/lipooxygenase domain (PLAT/LH2 domain)"/>
    <property type="match status" value="1"/>
</dbReference>
<evidence type="ECO:0000313" key="8">
    <source>
        <dbReference type="Proteomes" id="UP001205998"/>
    </source>
</evidence>
<dbReference type="Pfam" id="PF00151">
    <property type="entry name" value="Lipase"/>
    <property type="match status" value="1"/>
</dbReference>
<feature type="region of interest" description="Disordered" evidence="5">
    <location>
        <begin position="635"/>
        <end position="676"/>
    </location>
</feature>
<dbReference type="GO" id="GO:0005615">
    <property type="term" value="C:extracellular space"/>
    <property type="evidence" value="ECO:0007669"/>
    <property type="project" value="TreeGrafter"/>
</dbReference>
<comment type="similarity">
    <text evidence="2 4">Belongs to the AB hydrolase superfamily. Lipase family.</text>
</comment>